<dbReference type="RefSeq" id="WP_265788224.1">
    <property type="nucleotide sequence ID" value="NZ_BAABRS010000001.1"/>
</dbReference>
<gene>
    <name evidence="2" type="ORF">LQ318_05415</name>
</gene>
<keyword evidence="3" id="KW-1185">Reference proteome</keyword>
<evidence type="ECO:0000256" key="1">
    <source>
        <dbReference type="SAM" id="MobiDB-lite"/>
    </source>
</evidence>
<feature type="compositionally biased region" description="Acidic residues" evidence="1">
    <location>
        <begin position="224"/>
        <end position="253"/>
    </location>
</feature>
<dbReference type="InterPro" id="IPR035235">
    <property type="entry name" value="DUF5343"/>
</dbReference>
<feature type="compositionally biased region" description="Polar residues" evidence="1">
    <location>
        <begin position="196"/>
        <end position="208"/>
    </location>
</feature>
<evidence type="ECO:0000313" key="2">
    <source>
        <dbReference type="EMBL" id="MCW9712341.1"/>
    </source>
</evidence>
<dbReference type="Pfam" id="PF17278">
    <property type="entry name" value="DUF5343"/>
    <property type="match status" value="1"/>
</dbReference>
<dbReference type="InterPro" id="IPR011990">
    <property type="entry name" value="TPR-like_helical_dom_sf"/>
</dbReference>
<evidence type="ECO:0000313" key="3">
    <source>
        <dbReference type="Proteomes" id="UP001207337"/>
    </source>
</evidence>
<feature type="region of interest" description="Disordered" evidence="1">
    <location>
        <begin position="171"/>
        <end position="297"/>
    </location>
</feature>
<comment type="caution">
    <text evidence="2">The sequence shown here is derived from an EMBL/GenBank/DDBJ whole genome shotgun (WGS) entry which is preliminary data.</text>
</comment>
<dbReference type="EMBL" id="JAJNDC010000001">
    <property type="protein sequence ID" value="MCW9712341.1"/>
    <property type="molecule type" value="Genomic_DNA"/>
</dbReference>
<feature type="compositionally biased region" description="Polar residues" evidence="1">
    <location>
        <begin position="171"/>
        <end position="184"/>
    </location>
</feature>
<reference evidence="2 3" key="1">
    <citation type="submission" date="2021-11" db="EMBL/GenBank/DDBJ databases">
        <title>Aliifidinibius sp. nov., a new bacterium isolated from saline soil.</title>
        <authorList>
            <person name="Galisteo C."/>
            <person name="De La Haba R."/>
            <person name="Sanchez-Porro C."/>
            <person name="Ventosa A."/>
        </authorList>
    </citation>
    <scope>NUCLEOTIDE SEQUENCE [LARGE SCALE GENOMIC DNA]</scope>
    <source>
        <strain evidence="2 3">KACC 190600</strain>
    </source>
</reference>
<dbReference type="SUPFAM" id="SSF48452">
    <property type="entry name" value="TPR-like"/>
    <property type="match status" value="1"/>
</dbReference>
<accession>A0ABT3PWW1</accession>
<name>A0ABT3PWW1_9BACT</name>
<dbReference type="Proteomes" id="UP001207337">
    <property type="component" value="Unassembled WGS sequence"/>
</dbReference>
<dbReference type="Gene3D" id="1.25.40.10">
    <property type="entry name" value="Tetratricopeptide repeat domain"/>
    <property type="match status" value="1"/>
</dbReference>
<proteinExistence type="predicted"/>
<protein>
    <submittedName>
        <fullName evidence="2">DUF5343 domain-containing protein</fullName>
    </submittedName>
</protein>
<sequence>MKVSEAFLVNTKNFDKIIEALVNYEDREFVIDSSLLEMLGYSDPNDLLVVRLLKDLSIIDQDGEAGKYFDEFRDPETTKKALTRGVLDAYAPLFEKDPQIYKADIGDLKKAFNEVFNGKKTDLIVKYISGTFQKITNYCGAGTIEAVMDEREEAFETENESEAELAVANHSSNGMYHAGQNSSIDMDKNTEHDSDSGSANPYTSNNTDKPSRNNDIGTDRTSDFEDSSSYDDSEDQSEADFDPFETVDDEGEDFQEKEKKKQTQAVDNDPVELNTSLSEIDVKKTDDGPINTANDSDQENLVQQALIRKSELLHKLQRWDELIPTLNKIIQRFDNTEHSYLEDVVSQSIVRRAFVLVKLNRNDEALPALDNVINRFKNASDQQFYNHASVAMLHKAELLEHEENYSDLLPLYDSIIRRLSDNENEQIKGKVDRIFNKRYELVLDQGTQDEILQASEQLIDRFKNNTEYRNQLQKAMIKKAEILEETNRDEEALEAYDEFLAMFE</sequence>
<feature type="compositionally biased region" description="Basic and acidic residues" evidence="1">
    <location>
        <begin position="185"/>
        <end position="195"/>
    </location>
</feature>
<organism evidence="2 3">
    <name type="scientific">Fodinibius salicampi</name>
    <dbReference type="NCBI Taxonomy" id="1920655"/>
    <lineage>
        <taxon>Bacteria</taxon>
        <taxon>Pseudomonadati</taxon>
        <taxon>Balneolota</taxon>
        <taxon>Balneolia</taxon>
        <taxon>Balneolales</taxon>
        <taxon>Balneolaceae</taxon>
        <taxon>Fodinibius</taxon>
    </lineage>
</organism>
<feature type="compositionally biased region" description="Basic and acidic residues" evidence="1">
    <location>
        <begin position="209"/>
        <end position="223"/>
    </location>
</feature>